<dbReference type="EMBL" id="JAEUBG010002926">
    <property type="protein sequence ID" value="KAH3683825.1"/>
    <property type="molecule type" value="Genomic_DNA"/>
</dbReference>
<organism evidence="1 2">
    <name type="scientific">Wickerhamomyces pijperi</name>
    <name type="common">Yeast</name>
    <name type="synonym">Pichia pijperi</name>
    <dbReference type="NCBI Taxonomy" id="599730"/>
    <lineage>
        <taxon>Eukaryota</taxon>
        <taxon>Fungi</taxon>
        <taxon>Dikarya</taxon>
        <taxon>Ascomycota</taxon>
        <taxon>Saccharomycotina</taxon>
        <taxon>Saccharomycetes</taxon>
        <taxon>Phaffomycetales</taxon>
        <taxon>Wickerhamomycetaceae</taxon>
        <taxon>Wickerhamomyces</taxon>
    </lineage>
</organism>
<keyword evidence="2" id="KW-1185">Reference proteome</keyword>
<name>A0A9P8TM72_WICPI</name>
<gene>
    <name evidence="1" type="ORF">WICPIJ_005199</name>
</gene>
<dbReference type="Proteomes" id="UP000774326">
    <property type="component" value="Unassembled WGS sequence"/>
</dbReference>
<sequence>MWFVLGLDDVLLSVMRSNWLKNLLICLETGSESIAEVSILLIDEAENGDKGPGISFTGTGFETVFNCLILDKDNLVALPEDKDSVVGVMFGFSCGFGFTRTLVSVAGFGAGIESGETFLVKFNTLWTSFLPDDVCATVAVLVLVVDLVILAEV</sequence>
<reference evidence="1" key="1">
    <citation type="journal article" date="2021" name="Open Biol.">
        <title>Shared evolutionary footprints suggest mitochondrial oxidative damage underlies multiple complex I losses in fungi.</title>
        <authorList>
            <person name="Schikora-Tamarit M.A."/>
            <person name="Marcet-Houben M."/>
            <person name="Nosek J."/>
            <person name="Gabaldon T."/>
        </authorList>
    </citation>
    <scope>NUCLEOTIDE SEQUENCE</scope>
    <source>
        <strain evidence="1">CBS2887</strain>
    </source>
</reference>
<dbReference type="AlphaFoldDB" id="A0A9P8TM72"/>
<protein>
    <submittedName>
        <fullName evidence="1">Uncharacterized protein</fullName>
    </submittedName>
</protein>
<reference evidence="1" key="2">
    <citation type="submission" date="2021-01" db="EMBL/GenBank/DDBJ databases">
        <authorList>
            <person name="Schikora-Tamarit M.A."/>
        </authorList>
    </citation>
    <scope>NUCLEOTIDE SEQUENCE</scope>
    <source>
        <strain evidence="1">CBS2887</strain>
    </source>
</reference>
<comment type="caution">
    <text evidence="1">The sequence shown here is derived from an EMBL/GenBank/DDBJ whole genome shotgun (WGS) entry which is preliminary data.</text>
</comment>
<proteinExistence type="predicted"/>
<evidence type="ECO:0000313" key="1">
    <source>
        <dbReference type="EMBL" id="KAH3683825.1"/>
    </source>
</evidence>
<accession>A0A9P8TM72</accession>
<evidence type="ECO:0000313" key="2">
    <source>
        <dbReference type="Proteomes" id="UP000774326"/>
    </source>
</evidence>